<dbReference type="InterPro" id="IPR013320">
    <property type="entry name" value="ConA-like_dom_sf"/>
</dbReference>
<dbReference type="EMBL" id="KE504155">
    <property type="protein sequence ID" value="EPS99603.1"/>
    <property type="molecule type" value="Genomic_DNA"/>
</dbReference>
<dbReference type="HOGENOM" id="CLU_016972_0_2_1"/>
<feature type="domain" description="GH16" evidence="5">
    <location>
        <begin position="65"/>
        <end position="335"/>
    </location>
</feature>
<accession>S8E8B9</accession>
<dbReference type="STRING" id="743788.S8E8B9"/>
<dbReference type="CDD" id="cd02181">
    <property type="entry name" value="GH16_fungal_Lam16A_glucanase"/>
    <property type="match status" value="1"/>
</dbReference>
<evidence type="ECO:0000259" key="5">
    <source>
        <dbReference type="PROSITE" id="PS51762"/>
    </source>
</evidence>
<name>S8E8B9_FOMSC</name>
<dbReference type="PANTHER" id="PTHR10963">
    <property type="entry name" value="GLYCOSYL HYDROLASE-RELATED"/>
    <property type="match status" value="1"/>
</dbReference>
<evidence type="ECO:0000256" key="3">
    <source>
        <dbReference type="ARBA" id="ARBA00023295"/>
    </source>
</evidence>
<dbReference type="GO" id="GO:0009251">
    <property type="term" value="P:glucan catabolic process"/>
    <property type="evidence" value="ECO:0007669"/>
    <property type="project" value="TreeGrafter"/>
</dbReference>
<feature type="compositionally biased region" description="Low complexity" evidence="4">
    <location>
        <begin position="40"/>
        <end position="68"/>
    </location>
</feature>
<sequence>MRTRRSDPGSGSQTPFCVNVGSNSSSLATGSDWKGGDGAGSAVSEAASGTVRPSATSSGAPAASSSAAAASSPWKLKQSYEGNSFFAGWAFFTEPDPTGGTVTYIDGGAAQTANLTGINGAGNAYMAVDTTPVVSGARKSVRITTDFSYTQGIVVLDAVHMPTGCGTWPAFWSNGPNWPSGGEIDIVEGVNTYTNDQVTLHTNPGCALPSMNADALGISGTLVSTQDCAAADTQNAGCGVRSVETNSFGAGFNAMGGGVYAMKWDDSGITVHFFARNSIPGDITAGAPNPNAWGTPIASFPSTSCNTTEFFHDHSIIFDTTLCGDWAGTGWGATGVPGQETSCAAMTNTATCADYVLNNGGAFNEAYWEVKSVKIYQTN</sequence>
<dbReference type="eggNOG" id="ENOG502QUM3">
    <property type="taxonomic scope" value="Eukaryota"/>
</dbReference>
<comment type="similarity">
    <text evidence="1">Belongs to the glycosyl hydrolase 16 family.</text>
</comment>
<evidence type="ECO:0000256" key="2">
    <source>
        <dbReference type="ARBA" id="ARBA00022801"/>
    </source>
</evidence>
<dbReference type="SUPFAM" id="SSF49899">
    <property type="entry name" value="Concanavalin A-like lectins/glucanases"/>
    <property type="match status" value="1"/>
</dbReference>
<dbReference type="PANTHER" id="PTHR10963:SF24">
    <property type="entry name" value="GLYCOSIDASE C21B10.07-RELATED"/>
    <property type="match status" value="1"/>
</dbReference>
<dbReference type="InterPro" id="IPR000757">
    <property type="entry name" value="Beta-glucanase-like"/>
</dbReference>
<feature type="region of interest" description="Disordered" evidence="4">
    <location>
        <begin position="1"/>
        <end position="68"/>
    </location>
</feature>
<dbReference type="FunFam" id="2.60.120.200:FF:000114">
    <property type="entry name" value="Probable endo-1,3(4)-beta-glucanase NFIA_089530"/>
    <property type="match status" value="1"/>
</dbReference>
<keyword evidence="3" id="KW-0326">Glycosidase</keyword>
<organism evidence="6 7">
    <name type="scientific">Fomitopsis schrenkii</name>
    <name type="common">Brown rot fungus</name>
    <dbReference type="NCBI Taxonomy" id="2126942"/>
    <lineage>
        <taxon>Eukaryota</taxon>
        <taxon>Fungi</taxon>
        <taxon>Dikarya</taxon>
        <taxon>Basidiomycota</taxon>
        <taxon>Agaricomycotina</taxon>
        <taxon>Agaricomycetes</taxon>
        <taxon>Polyporales</taxon>
        <taxon>Fomitopsis</taxon>
    </lineage>
</organism>
<dbReference type="GO" id="GO:0004553">
    <property type="term" value="F:hydrolase activity, hydrolyzing O-glycosyl compounds"/>
    <property type="evidence" value="ECO:0007669"/>
    <property type="project" value="InterPro"/>
</dbReference>
<dbReference type="AlphaFoldDB" id="S8E8B9"/>
<dbReference type="PROSITE" id="PS51762">
    <property type="entry name" value="GH16_2"/>
    <property type="match status" value="1"/>
</dbReference>
<dbReference type="Gene3D" id="2.60.120.200">
    <property type="match status" value="1"/>
</dbReference>
<evidence type="ECO:0000256" key="4">
    <source>
        <dbReference type="SAM" id="MobiDB-lite"/>
    </source>
</evidence>
<feature type="compositionally biased region" description="Polar residues" evidence="4">
    <location>
        <begin position="9"/>
        <end position="29"/>
    </location>
</feature>
<reference evidence="6 7" key="1">
    <citation type="journal article" date="2012" name="Science">
        <title>The Paleozoic origin of enzymatic lignin decomposition reconstructed from 31 fungal genomes.</title>
        <authorList>
            <person name="Floudas D."/>
            <person name="Binder M."/>
            <person name="Riley R."/>
            <person name="Barry K."/>
            <person name="Blanchette R.A."/>
            <person name="Henrissat B."/>
            <person name="Martinez A.T."/>
            <person name="Otillar R."/>
            <person name="Spatafora J.W."/>
            <person name="Yadav J.S."/>
            <person name="Aerts A."/>
            <person name="Benoit I."/>
            <person name="Boyd A."/>
            <person name="Carlson A."/>
            <person name="Copeland A."/>
            <person name="Coutinho P.M."/>
            <person name="de Vries R.P."/>
            <person name="Ferreira P."/>
            <person name="Findley K."/>
            <person name="Foster B."/>
            <person name="Gaskell J."/>
            <person name="Glotzer D."/>
            <person name="Gorecki P."/>
            <person name="Heitman J."/>
            <person name="Hesse C."/>
            <person name="Hori C."/>
            <person name="Igarashi K."/>
            <person name="Jurgens J.A."/>
            <person name="Kallen N."/>
            <person name="Kersten P."/>
            <person name="Kohler A."/>
            <person name="Kuees U."/>
            <person name="Kumar T.K.A."/>
            <person name="Kuo A."/>
            <person name="LaButti K."/>
            <person name="Larrondo L.F."/>
            <person name="Lindquist E."/>
            <person name="Ling A."/>
            <person name="Lombard V."/>
            <person name="Lucas S."/>
            <person name="Lundell T."/>
            <person name="Martin R."/>
            <person name="McLaughlin D.J."/>
            <person name="Morgenstern I."/>
            <person name="Morin E."/>
            <person name="Murat C."/>
            <person name="Nagy L.G."/>
            <person name="Nolan M."/>
            <person name="Ohm R.A."/>
            <person name="Patyshakuliyeva A."/>
            <person name="Rokas A."/>
            <person name="Ruiz-Duenas F.J."/>
            <person name="Sabat G."/>
            <person name="Salamov A."/>
            <person name="Samejima M."/>
            <person name="Schmutz J."/>
            <person name="Slot J.C."/>
            <person name="St John F."/>
            <person name="Stenlid J."/>
            <person name="Sun H."/>
            <person name="Sun S."/>
            <person name="Syed K."/>
            <person name="Tsang A."/>
            <person name="Wiebenga A."/>
            <person name="Young D."/>
            <person name="Pisabarro A."/>
            <person name="Eastwood D.C."/>
            <person name="Martin F."/>
            <person name="Cullen D."/>
            <person name="Grigoriev I.V."/>
            <person name="Hibbett D.S."/>
        </authorList>
    </citation>
    <scope>NUCLEOTIDE SEQUENCE</scope>
    <source>
        <strain evidence="7">FP-58527</strain>
    </source>
</reference>
<dbReference type="Pfam" id="PF26113">
    <property type="entry name" value="GH16_XgeA"/>
    <property type="match status" value="1"/>
</dbReference>
<gene>
    <name evidence="6" type="ORF">FOMPIDRAFT_53115</name>
</gene>
<evidence type="ECO:0000313" key="7">
    <source>
        <dbReference type="Proteomes" id="UP000015241"/>
    </source>
</evidence>
<dbReference type="OrthoDB" id="192832at2759"/>
<dbReference type="InParanoid" id="S8E8B9"/>
<protein>
    <recommendedName>
        <fullName evidence="5">GH16 domain-containing protein</fullName>
    </recommendedName>
</protein>
<proteinExistence type="inferred from homology"/>
<dbReference type="InterPro" id="IPR050546">
    <property type="entry name" value="Glycosyl_Hydrlase_16"/>
</dbReference>
<evidence type="ECO:0000313" key="6">
    <source>
        <dbReference type="EMBL" id="EPS99603.1"/>
    </source>
</evidence>
<keyword evidence="2" id="KW-0378">Hydrolase</keyword>
<dbReference type="Proteomes" id="UP000015241">
    <property type="component" value="Unassembled WGS sequence"/>
</dbReference>
<evidence type="ECO:0000256" key="1">
    <source>
        <dbReference type="ARBA" id="ARBA00006865"/>
    </source>
</evidence>
<keyword evidence="7" id="KW-1185">Reference proteome</keyword>